<organism evidence="1">
    <name type="scientific">mine drainage metagenome</name>
    <dbReference type="NCBI Taxonomy" id="410659"/>
    <lineage>
        <taxon>unclassified sequences</taxon>
        <taxon>metagenomes</taxon>
        <taxon>ecological metagenomes</taxon>
    </lineage>
</organism>
<name>A0A1J5PV91_9ZZZZ</name>
<dbReference type="PROSITE" id="PS51257">
    <property type="entry name" value="PROKAR_LIPOPROTEIN"/>
    <property type="match status" value="1"/>
</dbReference>
<accession>A0A1J5PV91</accession>
<sequence length="208" mass="21564">MRRILLSLGVVVALAGCGSGRAVSSDPVVAKARYVSPEPPSLTLITSIRNDTGNGAHSALLINASQRVIFDPAGNYFSAQVPQKGDVLYGVSPPVLQSYLNFQSSKGFHVVAERVQVSPEVAELALQKSVANGAAASGLCSDNVSSIVRKLPGFTSLPVSFFPRAFMRDFGKLPGVVVVTYLNGAVVPNGSPTATAIANGARAPLADQ</sequence>
<comment type="caution">
    <text evidence="1">The sequence shown here is derived from an EMBL/GenBank/DDBJ whole genome shotgun (WGS) entry which is preliminary data.</text>
</comment>
<dbReference type="AlphaFoldDB" id="A0A1J5PV91"/>
<proteinExistence type="predicted"/>
<evidence type="ECO:0008006" key="2">
    <source>
        <dbReference type="Google" id="ProtNLM"/>
    </source>
</evidence>
<dbReference type="EMBL" id="MLJW01003697">
    <property type="protein sequence ID" value="OIQ71500.1"/>
    <property type="molecule type" value="Genomic_DNA"/>
</dbReference>
<protein>
    <recommendedName>
        <fullName evidence="2">Lipoprotein</fullName>
    </recommendedName>
</protein>
<gene>
    <name evidence="1" type="ORF">GALL_468800</name>
</gene>
<reference evidence="1" key="1">
    <citation type="submission" date="2016-10" db="EMBL/GenBank/DDBJ databases">
        <title>Sequence of Gallionella enrichment culture.</title>
        <authorList>
            <person name="Poehlein A."/>
            <person name="Muehling M."/>
            <person name="Daniel R."/>
        </authorList>
    </citation>
    <scope>NUCLEOTIDE SEQUENCE</scope>
</reference>
<evidence type="ECO:0000313" key="1">
    <source>
        <dbReference type="EMBL" id="OIQ71500.1"/>
    </source>
</evidence>